<dbReference type="CDD" id="cd03257">
    <property type="entry name" value="ABC_NikE_OppD_transporters"/>
    <property type="match status" value="1"/>
</dbReference>
<dbReference type="InterPro" id="IPR003439">
    <property type="entry name" value="ABC_transporter-like_ATP-bd"/>
</dbReference>
<keyword evidence="3 5" id="KW-0067">ATP-binding</keyword>
<name>A0ABT4T2P0_9ACTN</name>
<proteinExistence type="predicted"/>
<dbReference type="Gene3D" id="3.40.50.300">
    <property type="entry name" value="P-loop containing nucleotide triphosphate hydrolases"/>
    <property type="match status" value="1"/>
</dbReference>
<accession>A0ABT4T2P0</accession>
<dbReference type="NCBIfam" id="TIGR01727">
    <property type="entry name" value="oligo_HPY"/>
    <property type="match status" value="1"/>
</dbReference>
<dbReference type="SMART" id="SM00382">
    <property type="entry name" value="AAA"/>
    <property type="match status" value="1"/>
</dbReference>
<dbReference type="InterPro" id="IPR003593">
    <property type="entry name" value="AAA+_ATPase"/>
</dbReference>
<dbReference type="Pfam" id="PF00005">
    <property type="entry name" value="ABC_tran"/>
    <property type="match status" value="1"/>
</dbReference>
<dbReference type="GO" id="GO:0005524">
    <property type="term" value="F:ATP binding"/>
    <property type="evidence" value="ECO:0007669"/>
    <property type="project" value="UniProtKB-KW"/>
</dbReference>
<evidence type="ECO:0000256" key="1">
    <source>
        <dbReference type="ARBA" id="ARBA00022448"/>
    </source>
</evidence>
<evidence type="ECO:0000313" key="5">
    <source>
        <dbReference type="EMBL" id="MDA0643473.1"/>
    </source>
</evidence>
<dbReference type="PANTHER" id="PTHR43776">
    <property type="entry name" value="TRANSPORT ATP-BINDING PROTEIN"/>
    <property type="match status" value="1"/>
</dbReference>
<dbReference type="PROSITE" id="PS00211">
    <property type="entry name" value="ABC_TRANSPORTER_1"/>
    <property type="match status" value="1"/>
</dbReference>
<reference evidence="5 6" key="1">
    <citation type="submission" date="2022-11" db="EMBL/GenBank/DDBJ databases">
        <title>Nonomuraea corallina sp. nov., a new species of the genus Nonomuraea isolated from sea side sediment in Thai sea.</title>
        <authorList>
            <person name="Ngamcharungchit C."/>
            <person name="Matsumoto A."/>
            <person name="Suriyachadkun C."/>
            <person name="Panbangred W."/>
            <person name="Inahashi Y."/>
            <person name="Intra B."/>
        </authorList>
    </citation>
    <scope>NUCLEOTIDE SEQUENCE [LARGE SCALE GENOMIC DNA]</scope>
    <source>
        <strain evidence="5 6">DSM 43553</strain>
    </source>
</reference>
<keyword evidence="2" id="KW-0547">Nucleotide-binding</keyword>
<evidence type="ECO:0000256" key="3">
    <source>
        <dbReference type="ARBA" id="ARBA00022840"/>
    </source>
</evidence>
<dbReference type="InterPro" id="IPR050319">
    <property type="entry name" value="ABC_transp_ATP-bind"/>
</dbReference>
<evidence type="ECO:0000259" key="4">
    <source>
        <dbReference type="PROSITE" id="PS50893"/>
    </source>
</evidence>
<keyword evidence="6" id="KW-1185">Reference proteome</keyword>
<dbReference type="Pfam" id="PF08352">
    <property type="entry name" value="oligo_HPY"/>
    <property type="match status" value="1"/>
</dbReference>
<comment type="caution">
    <text evidence="5">The sequence shown here is derived from an EMBL/GenBank/DDBJ whole genome shotgun (WGS) entry which is preliminary data.</text>
</comment>
<dbReference type="InterPro" id="IPR027417">
    <property type="entry name" value="P-loop_NTPase"/>
</dbReference>
<dbReference type="SUPFAM" id="SSF52540">
    <property type="entry name" value="P-loop containing nucleoside triphosphate hydrolases"/>
    <property type="match status" value="1"/>
</dbReference>
<dbReference type="Proteomes" id="UP001212498">
    <property type="component" value="Unassembled WGS sequence"/>
</dbReference>
<evidence type="ECO:0000313" key="6">
    <source>
        <dbReference type="Proteomes" id="UP001212498"/>
    </source>
</evidence>
<feature type="domain" description="ABC transporter" evidence="4">
    <location>
        <begin position="11"/>
        <end position="256"/>
    </location>
</feature>
<sequence>MNEPVVSLEHVHVVHTARSGGLVRRDKVHALTDATVSVGRGEILGVVGESGCGKSTLAKVVVGLQAPTSGTVRFRGEDLWTLPVRRRRRDFGAAVAMVFQDASTALNPRLSVRRILRDPLDVHRRGTPKQREERVRDLLDLVGLPGHVAEALPGQLSGGQRQRVAVARALTLEPDVIVADEPTSALDVSVRAQVLNLLLDLRTSLGLGLVFISHDIQTVRYLADRIAVMYLGRVVEEGPVADVAGRARHPYTRALFSATPSLLDDTERIVLTGPVPSATHPPSGCPFRTRCWKATEACAQEFPPATQAEAHFWHCVHPESPVRSLL</sequence>
<dbReference type="InterPro" id="IPR013563">
    <property type="entry name" value="Oligopep_ABC_C"/>
</dbReference>
<evidence type="ECO:0000256" key="2">
    <source>
        <dbReference type="ARBA" id="ARBA00022741"/>
    </source>
</evidence>
<gene>
    <name evidence="5" type="ORF">OUY24_22830</name>
</gene>
<protein>
    <submittedName>
        <fullName evidence="5">ABC transporter ATP-binding protein</fullName>
    </submittedName>
</protein>
<keyword evidence="1" id="KW-0813">Transport</keyword>
<dbReference type="RefSeq" id="WP_148029734.1">
    <property type="nucleotide sequence ID" value="NZ_BAABFD010000018.1"/>
</dbReference>
<dbReference type="PROSITE" id="PS50893">
    <property type="entry name" value="ABC_TRANSPORTER_2"/>
    <property type="match status" value="1"/>
</dbReference>
<dbReference type="InterPro" id="IPR017871">
    <property type="entry name" value="ABC_transporter-like_CS"/>
</dbReference>
<dbReference type="EMBL" id="JAPNUD010000068">
    <property type="protein sequence ID" value="MDA0643473.1"/>
    <property type="molecule type" value="Genomic_DNA"/>
</dbReference>
<organism evidence="5 6">
    <name type="scientific">Nonomuraea ferruginea</name>
    <dbReference type="NCBI Taxonomy" id="46174"/>
    <lineage>
        <taxon>Bacteria</taxon>
        <taxon>Bacillati</taxon>
        <taxon>Actinomycetota</taxon>
        <taxon>Actinomycetes</taxon>
        <taxon>Streptosporangiales</taxon>
        <taxon>Streptosporangiaceae</taxon>
        <taxon>Nonomuraea</taxon>
    </lineage>
</organism>